<dbReference type="GO" id="GO:0020037">
    <property type="term" value="F:heme binding"/>
    <property type="evidence" value="ECO:0007669"/>
    <property type="project" value="InterPro"/>
</dbReference>
<keyword evidence="3 5" id="KW-0479">Metal-binding</keyword>
<gene>
    <name evidence="8" type="ORF">WHR41_08955</name>
</gene>
<sequence length="636" mass="71244">MVSYLILAIVGLAFAYVANTVRCFAVNLAAAKKSGLPYVCMPVYTFNRFWLSTHLIWLPLCKKILPASWLTWTDFAIPDWGWTQKHGIYEKLGCDMFIVVSPGKNLLAVADADAVNQITTRRTDFPKPIDLYGSLDVFGKNVVSTEGAIWRHHRKITSPPFTERNNRVVWEESLRQAKSMMAGWMKPDDEVSKPLHDVSDQMMRLSLHVISLAGFGVRLTWPHEDEGPQKPPPGHSLTFKDALTLLLDNLLVVLVFPKWMMKWAPNKTLNETYEAYTEWYKYMREMYNKKLDDVTSGRAGDGMDLMGALVRGAGYSADSPPDTPTMNEKKPGNPNPSKPILTEDEILGNAFVFILAGHETAANTIHFASVFLAMHPSSQRRLQQDLDAILGDRPSSEWDYDDDVPKLFGSMCGAVMNEELRVLPPVVGIPKTTAQGVPQGLSAAGRHYSVPAGCFVSLSTAGLHRNPKYWPHTDLEDLNNFRPERWLLDDEAQQSASSDSQAQEQGPDKEGPDTRPDTASTLFRPLKGSYVPFSDGYRSCLGRRFGQVEILAVLATIFKTWSVELDVSMFLREGESEETLGAERKREVWRLADERARELMRTGMGTIVTIQLRGEKVPLRFVRRGGERFGAGVVGK</sequence>
<dbReference type="InterPro" id="IPR002401">
    <property type="entry name" value="Cyt_P450_E_grp-I"/>
</dbReference>
<dbReference type="GO" id="GO:0005506">
    <property type="term" value="F:iron ion binding"/>
    <property type="evidence" value="ECO:0007669"/>
    <property type="project" value="InterPro"/>
</dbReference>
<evidence type="ECO:0000256" key="3">
    <source>
        <dbReference type="ARBA" id="ARBA00022723"/>
    </source>
</evidence>
<dbReference type="InterPro" id="IPR050121">
    <property type="entry name" value="Cytochrome_P450_monoxygenase"/>
</dbReference>
<dbReference type="CDD" id="cd11070">
    <property type="entry name" value="CYP56-like"/>
    <property type="match status" value="1"/>
</dbReference>
<dbReference type="RefSeq" id="XP_069225447.1">
    <property type="nucleotide sequence ID" value="XM_069377559.1"/>
</dbReference>
<keyword evidence="9" id="KW-1185">Reference proteome</keyword>
<evidence type="ECO:0000256" key="5">
    <source>
        <dbReference type="PIRSR" id="PIRSR602401-1"/>
    </source>
</evidence>
<keyword evidence="6" id="KW-0560">Oxidoreductase</keyword>
<dbReference type="PANTHER" id="PTHR24305:SF166">
    <property type="entry name" value="CYTOCHROME P450 12A4, MITOCHONDRIAL-RELATED"/>
    <property type="match status" value="1"/>
</dbReference>
<comment type="caution">
    <text evidence="8">The sequence shown here is derived from an EMBL/GenBank/DDBJ whole genome shotgun (WGS) entry which is preliminary data.</text>
</comment>
<dbReference type="Proteomes" id="UP000803884">
    <property type="component" value="Unassembled WGS sequence"/>
</dbReference>
<keyword evidence="5 6" id="KW-0349">Heme</keyword>
<evidence type="ECO:0000256" key="2">
    <source>
        <dbReference type="ARBA" id="ARBA00010617"/>
    </source>
</evidence>
<dbReference type="GO" id="GO:0016705">
    <property type="term" value="F:oxidoreductase activity, acting on paired donors, with incorporation or reduction of molecular oxygen"/>
    <property type="evidence" value="ECO:0007669"/>
    <property type="project" value="InterPro"/>
</dbReference>
<feature type="compositionally biased region" description="Basic and acidic residues" evidence="7">
    <location>
        <begin position="506"/>
        <end position="516"/>
    </location>
</feature>
<evidence type="ECO:0000256" key="1">
    <source>
        <dbReference type="ARBA" id="ARBA00001971"/>
    </source>
</evidence>
<dbReference type="EMBL" id="JAAQHG020000053">
    <property type="protein sequence ID" value="KAL1582340.1"/>
    <property type="molecule type" value="Genomic_DNA"/>
</dbReference>
<dbReference type="PRINTS" id="PR00463">
    <property type="entry name" value="EP450I"/>
</dbReference>
<feature type="binding site" description="axial binding residue" evidence="5">
    <location>
        <position position="540"/>
    </location>
    <ligand>
        <name>heme</name>
        <dbReference type="ChEBI" id="CHEBI:30413"/>
    </ligand>
    <ligandPart>
        <name>Fe</name>
        <dbReference type="ChEBI" id="CHEBI:18248"/>
    </ligandPart>
</feature>
<proteinExistence type="inferred from homology"/>
<evidence type="ECO:0000313" key="9">
    <source>
        <dbReference type="Proteomes" id="UP000803884"/>
    </source>
</evidence>
<keyword evidence="6" id="KW-0503">Monooxygenase</keyword>
<comment type="similarity">
    <text evidence="2 6">Belongs to the cytochrome P450 family.</text>
</comment>
<protein>
    <recommendedName>
        <fullName evidence="10">Cytochrome P450</fullName>
    </recommendedName>
</protein>
<dbReference type="SUPFAM" id="SSF48264">
    <property type="entry name" value="Cytochrome P450"/>
    <property type="match status" value="1"/>
</dbReference>
<feature type="region of interest" description="Disordered" evidence="7">
    <location>
        <begin position="490"/>
        <end position="522"/>
    </location>
</feature>
<dbReference type="GeneID" id="96010397"/>
<evidence type="ECO:0000256" key="4">
    <source>
        <dbReference type="ARBA" id="ARBA00023004"/>
    </source>
</evidence>
<keyword evidence="4 5" id="KW-0408">Iron</keyword>
<evidence type="ECO:0000256" key="7">
    <source>
        <dbReference type="SAM" id="MobiDB-lite"/>
    </source>
</evidence>
<organism evidence="8 9">
    <name type="scientific">Cladosporium halotolerans</name>
    <dbReference type="NCBI Taxonomy" id="1052096"/>
    <lineage>
        <taxon>Eukaryota</taxon>
        <taxon>Fungi</taxon>
        <taxon>Dikarya</taxon>
        <taxon>Ascomycota</taxon>
        <taxon>Pezizomycotina</taxon>
        <taxon>Dothideomycetes</taxon>
        <taxon>Dothideomycetidae</taxon>
        <taxon>Cladosporiales</taxon>
        <taxon>Cladosporiaceae</taxon>
        <taxon>Cladosporium</taxon>
    </lineage>
</organism>
<dbReference type="InterPro" id="IPR036396">
    <property type="entry name" value="Cyt_P450_sf"/>
</dbReference>
<evidence type="ECO:0008006" key="10">
    <source>
        <dbReference type="Google" id="ProtNLM"/>
    </source>
</evidence>
<dbReference type="Gene3D" id="1.10.630.10">
    <property type="entry name" value="Cytochrome P450"/>
    <property type="match status" value="1"/>
</dbReference>
<comment type="cofactor">
    <cofactor evidence="1 5">
        <name>heme</name>
        <dbReference type="ChEBI" id="CHEBI:30413"/>
    </cofactor>
</comment>
<dbReference type="PANTHER" id="PTHR24305">
    <property type="entry name" value="CYTOCHROME P450"/>
    <property type="match status" value="1"/>
</dbReference>
<reference evidence="8 9" key="1">
    <citation type="journal article" date="2020" name="Microbiol. Resour. Announc.">
        <title>Draft Genome Sequence of a Cladosporium Species Isolated from the Mesophotic Ascidian Didemnum maculosum.</title>
        <authorList>
            <person name="Gioti A."/>
            <person name="Siaperas R."/>
            <person name="Nikolaivits E."/>
            <person name="Le Goff G."/>
            <person name="Ouazzani J."/>
            <person name="Kotoulas G."/>
            <person name="Topakas E."/>
        </authorList>
    </citation>
    <scope>NUCLEOTIDE SEQUENCE [LARGE SCALE GENOMIC DNA]</scope>
    <source>
        <strain evidence="8 9">TM138-S3</strain>
    </source>
</reference>
<dbReference type="InterPro" id="IPR017972">
    <property type="entry name" value="Cyt_P450_CS"/>
</dbReference>
<dbReference type="AlphaFoldDB" id="A0AB34KG47"/>
<name>A0AB34KG47_9PEZI</name>
<dbReference type="PROSITE" id="PS00086">
    <property type="entry name" value="CYTOCHROME_P450"/>
    <property type="match status" value="1"/>
</dbReference>
<dbReference type="PRINTS" id="PR00385">
    <property type="entry name" value="P450"/>
</dbReference>
<dbReference type="Pfam" id="PF00067">
    <property type="entry name" value="p450"/>
    <property type="match status" value="1"/>
</dbReference>
<accession>A0AB34KG47</accession>
<dbReference type="InterPro" id="IPR001128">
    <property type="entry name" value="Cyt_P450"/>
</dbReference>
<evidence type="ECO:0000256" key="6">
    <source>
        <dbReference type="RuleBase" id="RU000461"/>
    </source>
</evidence>
<dbReference type="GO" id="GO:0004497">
    <property type="term" value="F:monooxygenase activity"/>
    <property type="evidence" value="ECO:0007669"/>
    <property type="project" value="UniProtKB-KW"/>
</dbReference>
<evidence type="ECO:0000313" key="8">
    <source>
        <dbReference type="EMBL" id="KAL1582340.1"/>
    </source>
</evidence>
<feature type="region of interest" description="Disordered" evidence="7">
    <location>
        <begin position="314"/>
        <end position="337"/>
    </location>
</feature>
<feature type="compositionally biased region" description="Low complexity" evidence="7">
    <location>
        <begin position="493"/>
        <end position="505"/>
    </location>
</feature>